<sequence length="138" mass="15772">MIVVIDTNVFISACLGNGDSTRVIEAVLLEKVRPLIGTALINEFEAVLSRQNLFKSSRLNHDERNTLLNLFFSKCNLQKIYFNWRPNLRDEADNHLIELAIAGNAEAIVTQNIKDFKRTELFFGNLRILTPNQLLQEV</sequence>
<dbReference type="EMBL" id="JANKHG010000018">
    <property type="protein sequence ID" value="MCR2747214.1"/>
    <property type="molecule type" value="Genomic_DNA"/>
</dbReference>
<organism evidence="2 3">
    <name type="scientific">Limnobacter parvus</name>
    <dbReference type="NCBI Taxonomy" id="2939690"/>
    <lineage>
        <taxon>Bacteria</taxon>
        <taxon>Pseudomonadati</taxon>
        <taxon>Pseudomonadota</taxon>
        <taxon>Betaproteobacteria</taxon>
        <taxon>Burkholderiales</taxon>
        <taxon>Burkholderiaceae</taxon>
        <taxon>Limnobacter</taxon>
    </lineage>
</organism>
<dbReference type="RefSeq" id="WP_257512437.1">
    <property type="nucleotide sequence ID" value="NZ_JANKHG010000018.1"/>
</dbReference>
<dbReference type="PANTHER" id="PTHR34610:SF3">
    <property type="entry name" value="SSL7007 PROTEIN"/>
    <property type="match status" value="1"/>
</dbReference>
<feature type="domain" description="PIN" evidence="1">
    <location>
        <begin position="3"/>
        <end position="114"/>
    </location>
</feature>
<dbReference type="Proteomes" id="UP001165267">
    <property type="component" value="Unassembled WGS sequence"/>
</dbReference>
<comment type="caution">
    <text evidence="2">The sequence shown here is derived from an EMBL/GenBank/DDBJ whole genome shotgun (WGS) entry which is preliminary data.</text>
</comment>
<dbReference type="PANTHER" id="PTHR34610">
    <property type="entry name" value="SSL7007 PROTEIN"/>
    <property type="match status" value="1"/>
</dbReference>
<gene>
    <name evidence="2" type="ORF">NSP04_11195</name>
</gene>
<dbReference type="SUPFAM" id="SSF88723">
    <property type="entry name" value="PIN domain-like"/>
    <property type="match status" value="1"/>
</dbReference>
<dbReference type="NCBIfam" id="TIGR00305">
    <property type="entry name" value="putative toxin-antitoxin system toxin component, PIN family"/>
    <property type="match status" value="1"/>
</dbReference>
<evidence type="ECO:0000259" key="1">
    <source>
        <dbReference type="Pfam" id="PF13470"/>
    </source>
</evidence>
<dbReference type="Pfam" id="PF13470">
    <property type="entry name" value="PIN_3"/>
    <property type="match status" value="1"/>
</dbReference>
<keyword evidence="3" id="KW-1185">Reference proteome</keyword>
<dbReference type="InterPro" id="IPR029060">
    <property type="entry name" value="PIN-like_dom_sf"/>
</dbReference>
<name>A0ABT1XMA4_9BURK</name>
<reference evidence="2" key="1">
    <citation type="submission" date="2022-07" db="EMBL/GenBank/DDBJ databases">
        <authorList>
            <person name="Xamxidin M."/>
        </authorList>
    </citation>
    <scope>NUCLEOTIDE SEQUENCE</scope>
    <source>
        <strain evidence="2">YS8-69</strain>
    </source>
</reference>
<evidence type="ECO:0000313" key="2">
    <source>
        <dbReference type="EMBL" id="MCR2747214.1"/>
    </source>
</evidence>
<evidence type="ECO:0000313" key="3">
    <source>
        <dbReference type="Proteomes" id="UP001165267"/>
    </source>
</evidence>
<proteinExistence type="predicted"/>
<dbReference type="InterPro" id="IPR002850">
    <property type="entry name" value="PIN_toxin-like"/>
</dbReference>
<accession>A0ABT1XMA4</accession>
<dbReference type="InterPro" id="IPR002716">
    <property type="entry name" value="PIN_dom"/>
</dbReference>
<protein>
    <submittedName>
        <fullName evidence="2">Toxin-antitoxin system toxin component, PIN family</fullName>
    </submittedName>
</protein>